<evidence type="ECO:0000313" key="2">
    <source>
        <dbReference type="EMBL" id="MCG6503617.1"/>
    </source>
</evidence>
<sequence length="167" mass="18215">MKRLIIAALFGICAASVQAADSPNDALNAAQNPKAATLLRAQYKNPTWLYDYDVHEDGKYSAKVFPKSIKPLGDNWFAVVTEHKSKRNNAPAMLILDWVHCSAQPTSVMSALVLLSPQGQAVQMADTHPAASPKDLDAATIRQIQAEDNSEPAHVKKMTDFVCKKAK</sequence>
<gene>
    <name evidence="2" type="ORF">MB824_03780</name>
</gene>
<reference evidence="2 3" key="1">
    <citation type="submission" date="2022-02" db="EMBL/GenBank/DDBJ databases">
        <title>Genome sequence data of Kingella unionensis sp. nov. strain CICC 24913 (CCUG 75125).</title>
        <authorList>
            <person name="Xiao M."/>
        </authorList>
    </citation>
    <scope>NUCLEOTIDE SEQUENCE [LARGE SCALE GENOMIC DNA]</scope>
    <source>
        <strain evidence="2 3">CICC 24913</strain>
    </source>
</reference>
<accession>A0ABS9NM18</accession>
<feature type="chain" id="PRO_5047292641" evidence="1">
    <location>
        <begin position="20"/>
        <end position="167"/>
    </location>
</feature>
<keyword evidence="3" id="KW-1185">Reference proteome</keyword>
<feature type="signal peptide" evidence="1">
    <location>
        <begin position="1"/>
        <end position="19"/>
    </location>
</feature>
<dbReference type="EMBL" id="JAKOOW010000014">
    <property type="protein sequence ID" value="MCG6503617.1"/>
    <property type="molecule type" value="Genomic_DNA"/>
</dbReference>
<name>A0ABS9NM18_9NEIS</name>
<evidence type="ECO:0000256" key="1">
    <source>
        <dbReference type="SAM" id="SignalP"/>
    </source>
</evidence>
<comment type="caution">
    <text evidence="2">The sequence shown here is derived from an EMBL/GenBank/DDBJ whole genome shotgun (WGS) entry which is preliminary data.</text>
</comment>
<organism evidence="2 3">
    <name type="scientific">Kingella pumchi</name>
    <dbReference type="NCBI Taxonomy" id="2779506"/>
    <lineage>
        <taxon>Bacteria</taxon>
        <taxon>Pseudomonadati</taxon>
        <taxon>Pseudomonadota</taxon>
        <taxon>Betaproteobacteria</taxon>
        <taxon>Neisseriales</taxon>
        <taxon>Neisseriaceae</taxon>
        <taxon>Kingella</taxon>
    </lineage>
</organism>
<protein>
    <submittedName>
        <fullName evidence="2">Uncharacterized protein</fullName>
    </submittedName>
</protein>
<evidence type="ECO:0000313" key="3">
    <source>
        <dbReference type="Proteomes" id="UP001298424"/>
    </source>
</evidence>
<dbReference type="RefSeq" id="WP_238746113.1">
    <property type="nucleotide sequence ID" value="NZ_JAKOOW010000014.1"/>
</dbReference>
<proteinExistence type="predicted"/>
<keyword evidence="1" id="KW-0732">Signal</keyword>
<dbReference type="Proteomes" id="UP001298424">
    <property type="component" value="Unassembled WGS sequence"/>
</dbReference>